<accession>A0A2U3D8R8</accession>
<dbReference type="InterPro" id="IPR043519">
    <property type="entry name" value="NT_sf"/>
</dbReference>
<keyword evidence="3" id="KW-1185">Reference proteome</keyword>
<dbReference type="Proteomes" id="UP000245380">
    <property type="component" value="Unassembled WGS sequence"/>
</dbReference>
<dbReference type="RefSeq" id="WP_109430604.1">
    <property type="nucleotide sequence ID" value="NZ_MPDK01000010.1"/>
</dbReference>
<reference evidence="2 3" key="1">
    <citation type="submission" date="2016-11" db="EMBL/GenBank/DDBJ databases">
        <title>Comparative genomics of Acidibacillus ferroxidans species.</title>
        <authorList>
            <person name="Oliveira G."/>
            <person name="Nunes G."/>
            <person name="Oliveira R."/>
            <person name="Araujo F."/>
            <person name="Salim A."/>
            <person name="Scholte L."/>
            <person name="Morais D."/>
            <person name="Nancucheo I."/>
            <person name="Johnson D.B."/>
            <person name="Grail B."/>
            <person name="Bittencourt J."/>
            <person name="Valadares R."/>
        </authorList>
    </citation>
    <scope>NUCLEOTIDE SEQUENCE [LARGE SCALE GENOMIC DNA]</scope>
    <source>
        <strain evidence="2 3">Y002</strain>
    </source>
</reference>
<dbReference type="CDD" id="cd07436">
    <property type="entry name" value="PHP_PolX"/>
    <property type="match status" value="1"/>
</dbReference>
<dbReference type="InterPro" id="IPR022311">
    <property type="entry name" value="PolX-like"/>
</dbReference>
<name>A0A2U3D8R8_SULT2</name>
<dbReference type="InterPro" id="IPR016195">
    <property type="entry name" value="Pol/histidinol_Pase-like"/>
</dbReference>
<gene>
    <name evidence="2" type="ORF">BM613_07700</name>
</gene>
<dbReference type="InterPro" id="IPR050243">
    <property type="entry name" value="PHP_phosphatase"/>
</dbReference>
<dbReference type="PANTHER" id="PTHR36928:SF1">
    <property type="entry name" value="PHOSPHATASE YCDX-RELATED"/>
    <property type="match status" value="1"/>
</dbReference>
<dbReference type="SUPFAM" id="SSF81301">
    <property type="entry name" value="Nucleotidyltransferase"/>
    <property type="match status" value="1"/>
</dbReference>
<dbReference type="EMBL" id="MPDK01000010">
    <property type="protein sequence ID" value="PWI57665.1"/>
    <property type="molecule type" value="Genomic_DNA"/>
</dbReference>
<organism evidence="2 3">
    <name type="scientific">Sulfoacidibacillus thermotolerans</name>
    <name type="common">Acidibacillus sulfuroxidans</name>
    <dbReference type="NCBI Taxonomy" id="1765684"/>
    <lineage>
        <taxon>Bacteria</taxon>
        <taxon>Bacillati</taxon>
        <taxon>Bacillota</taxon>
        <taxon>Bacilli</taxon>
        <taxon>Bacillales</taxon>
        <taxon>Alicyclobacillaceae</taxon>
        <taxon>Sulfoacidibacillus</taxon>
    </lineage>
</organism>
<dbReference type="OrthoDB" id="9808747at2"/>
<dbReference type="InterPro" id="IPR047967">
    <property type="entry name" value="PolX_PHP"/>
</dbReference>
<feature type="domain" description="Polymerase/histidinol phosphatase N-terminal" evidence="1">
    <location>
        <begin position="336"/>
        <end position="415"/>
    </location>
</feature>
<dbReference type="InterPro" id="IPR027421">
    <property type="entry name" value="DNA_pol_lamdba_lyase_dom_sf"/>
</dbReference>
<dbReference type="PANTHER" id="PTHR36928">
    <property type="entry name" value="PHOSPHATASE YCDX-RELATED"/>
    <property type="match status" value="1"/>
</dbReference>
<dbReference type="AlphaFoldDB" id="A0A2U3D8R8"/>
<dbReference type="InterPro" id="IPR003141">
    <property type="entry name" value="Pol/His_phosphatase_N"/>
</dbReference>
<dbReference type="Gene3D" id="1.10.150.20">
    <property type="entry name" value="5' to 3' exonuclease, C-terminal subdomain"/>
    <property type="match status" value="1"/>
</dbReference>
<dbReference type="InterPro" id="IPR004013">
    <property type="entry name" value="PHP_dom"/>
</dbReference>
<protein>
    <recommendedName>
        <fullName evidence="1">Polymerase/histidinol phosphatase N-terminal domain-containing protein</fullName>
    </recommendedName>
</protein>
<dbReference type="SUPFAM" id="SSF89550">
    <property type="entry name" value="PHP domain-like"/>
    <property type="match status" value="1"/>
</dbReference>
<dbReference type="PIRSF" id="PIRSF005047">
    <property type="entry name" value="UCP005047_YshC"/>
    <property type="match status" value="1"/>
</dbReference>
<evidence type="ECO:0000259" key="1">
    <source>
        <dbReference type="SMART" id="SM00481"/>
    </source>
</evidence>
<evidence type="ECO:0000313" key="3">
    <source>
        <dbReference type="Proteomes" id="UP000245380"/>
    </source>
</evidence>
<evidence type="ECO:0000313" key="2">
    <source>
        <dbReference type="EMBL" id="PWI57665.1"/>
    </source>
</evidence>
<sequence>MDKRGVARTLRAISSLYALGHDEEKLALQYKKAADTIRRLPVHVQLGIDELQKQFHFEEPIRQTIELLLTKGRKAALLALPIDVPLSLLEIMELPGFGPKLTGRLYRTLHICSLRDLEIALNNGKIQFARILPESQLQQLPMEIYKLRQRNRAISIPTGREVAAVTIEHLHRTYPHLLRIEMTGSLRRMCPISTTIELLASWDGDTETLAQLQMNGFSIQHDTRTTNQMIESEFTAVTLTKEVEHDDRTFPLTVHLVSPESFALAWVLTTGDDAHAKFVHNRLNIDPQKQVASLRAQHEEEVYQLIDHPYLLPEMREQWGLHQEARKLLQEGQIKGDLHMHSRDSDGADPIEAMVQRCIEKGYTYLAITDHSQSLDIAHGLTVDRLLRQREEIAALREKYPQITILHGTEVDILADATLDFDDLILASLDFVVASIHTAMTQSANELTARLLYAIESPHVDIIGHPTGRMLGHRESYSVDFDRIFAAAEHNHIALELNCNPNRLDLDPIWLRQAMESHCLFAVDSDAHSVRDLERLTLYGSAIGRKGLLTPERVINTWELSHLLQWLATS</sequence>
<dbReference type="SMART" id="SM00481">
    <property type="entry name" value="POLIIIAc"/>
    <property type="match status" value="1"/>
</dbReference>
<dbReference type="GO" id="GO:0042578">
    <property type="term" value="F:phosphoric ester hydrolase activity"/>
    <property type="evidence" value="ECO:0007669"/>
    <property type="project" value="TreeGrafter"/>
</dbReference>
<dbReference type="Gene3D" id="3.20.20.140">
    <property type="entry name" value="Metal-dependent hydrolases"/>
    <property type="match status" value="1"/>
</dbReference>
<proteinExistence type="predicted"/>
<dbReference type="Gene3D" id="1.10.150.110">
    <property type="entry name" value="DNA polymerase beta, N-terminal domain-like"/>
    <property type="match status" value="1"/>
</dbReference>
<comment type="caution">
    <text evidence="2">The sequence shown here is derived from an EMBL/GenBank/DDBJ whole genome shotgun (WGS) entry which is preliminary data.</text>
</comment>
<dbReference type="Pfam" id="PF02811">
    <property type="entry name" value="PHP"/>
    <property type="match status" value="1"/>
</dbReference>
<dbReference type="GO" id="GO:0008270">
    <property type="term" value="F:zinc ion binding"/>
    <property type="evidence" value="ECO:0007669"/>
    <property type="project" value="TreeGrafter"/>
</dbReference>
<dbReference type="Gene3D" id="3.30.460.10">
    <property type="entry name" value="Beta Polymerase, domain 2"/>
    <property type="match status" value="1"/>
</dbReference>
<dbReference type="GO" id="GO:0005829">
    <property type="term" value="C:cytosol"/>
    <property type="evidence" value="ECO:0007669"/>
    <property type="project" value="TreeGrafter"/>
</dbReference>